<sequence>MFHTGFTIGEQKYPFLCQLKKNLVNGKLKPLNNRLLLT</sequence>
<evidence type="ECO:0000313" key="1">
    <source>
        <dbReference type="EMBL" id="KPM31927.1"/>
    </source>
</evidence>
<proteinExistence type="predicted"/>
<comment type="caution">
    <text evidence="1">The sequence shown here is derived from an EMBL/GenBank/DDBJ whole genome shotgun (WGS) entry which is preliminary data.</text>
</comment>
<dbReference type="Proteomes" id="UP000050280">
    <property type="component" value="Unassembled WGS sequence"/>
</dbReference>
<protein>
    <submittedName>
        <fullName evidence="1">Uncharacterized protein</fullName>
    </submittedName>
</protein>
<organism evidence="1 2">
    <name type="scientific">Croceitalea dokdonensis DOKDO 023</name>
    <dbReference type="NCBI Taxonomy" id="1300341"/>
    <lineage>
        <taxon>Bacteria</taxon>
        <taxon>Pseudomonadati</taxon>
        <taxon>Bacteroidota</taxon>
        <taxon>Flavobacteriia</taxon>
        <taxon>Flavobacteriales</taxon>
        <taxon>Flavobacteriaceae</taxon>
        <taxon>Croceitalea</taxon>
    </lineage>
</organism>
<dbReference type="EMBL" id="LDJX01000003">
    <property type="protein sequence ID" value="KPM31927.1"/>
    <property type="molecule type" value="Genomic_DNA"/>
</dbReference>
<reference evidence="1 2" key="1">
    <citation type="submission" date="2015-09" db="EMBL/GenBank/DDBJ databases">
        <title>Genome sequence of the marine flavobacterium Croceitalea dokdonensis DOKDO 023 that contains proton- and sodium-pumping rhodopsins.</title>
        <authorList>
            <person name="Kwon S.-K."/>
            <person name="Lee H.K."/>
            <person name="Kwak M.-J."/>
            <person name="Kim J.F."/>
        </authorList>
    </citation>
    <scope>NUCLEOTIDE SEQUENCE [LARGE SCALE GENOMIC DNA]</scope>
    <source>
        <strain evidence="1 2">DOKDO 023</strain>
    </source>
</reference>
<dbReference type="STRING" id="1300341.I595_1576"/>
<evidence type="ECO:0000313" key="2">
    <source>
        <dbReference type="Proteomes" id="UP000050280"/>
    </source>
</evidence>
<keyword evidence="2" id="KW-1185">Reference proteome</keyword>
<accession>A0A0P7A5R2</accession>
<name>A0A0P7A5R2_9FLAO</name>
<gene>
    <name evidence="1" type="ORF">I595_1576</name>
</gene>
<dbReference type="AlphaFoldDB" id="A0A0P7A5R2"/>